<protein>
    <submittedName>
        <fullName evidence="1">Uncharacterized protein</fullName>
    </submittedName>
</protein>
<sequence length="97" mass="10995">MVSLVAKTGDTESFFDVTRSERHFPGGFHYKQEKNLKLPTAKLLIGEVIGQRFLGNESHVEHFKLLERASTSILIGARNAIYNISLHDLTEIIDQRV</sequence>
<proteinExistence type="predicted"/>
<reference evidence="1" key="1">
    <citation type="journal article" date="2020" name="G3 (Bethesda)">
        <title>High-Quality Assemblies for Three Invasive Social Wasps from the &lt;i&gt;Vespula&lt;/i&gt; Genus.</title>
        <authorList>
            <person name="Harrop T.W.R."/>
            <person name="Guhlin J."/>
            <person name="McLaughlin G.M."/>
            <person name="Permina E."/>
            <person name="Stockwell P."/>
            <person name="Gilligan J."/>
            <person name="Le Lec M.F."/>
            <person name="Gruber M.A.M."/>
            <person name="Quinn O."/>
            <person name="Lovegrove M."/>
            <person name="Duncan E.J."/>
            <person name="Remnant E.J."/>
            <person name="Van Eeckhoven J."/>
            <person name="Graham B."/>
            <person name="Knapp R.A."/>
            <person name="Langford K.W."/>
            <person name="Kronenberg Z."/>
            <person name="Press M.O."/>
            <person name="Eacker S.M."/>
            <person name="Wilson-Rankin E.E."/>
            <person name="Purcell J."/>
            <person name="Lester P.J."/>
            <person name="Dearden P.K."/>
        </authorList>
    </citation>
    <scope>NUCLEOTIDE SEQUENCE</scope>
    <source>
        <strain evidence="1">Marl-1</strain>
    </source>
</reference>
<name>A0A834J8W9_VESVU</name>
<dbReference type="EMBL" id="JACSEA010000017">
    <property type="protein sequence ID" value="KAF7383587.1"/>
    <property type="molecule type" value="Genomic_DNA"/>
</dbReference>
<gene>
    <name evidence="1" type="ORF">HZH66_012937</name>
</gene>
<keyword evidence="2" id="KW-1185">Reference proteome</keyword>
<accession>A0A834J8W9</accession>
<dbReference type="Proteomes" id="UP000614350">
    <property type="component" value="Unassembled WGS sequence"/>
</dbReference>
<evidence type="ECO:0000313" key="1">
    <source>
        <dbReference type="EMBL" id="KAF7383587.1"/>
    </source>
</evidence>
<organism evidence="1 2">
    <name type="scientific">Vespula vulgaris</name>
    <name type="common">Yellow jacket</name>
    <name type="synonym">Wasp</name>
    <dbReference type="NCBI Taxonomy" id="7454"/>
    <lineage>
        <taxon>Eukaryota</taxon>
        <taxon>Metazoa</taxon>
        <taxon>Ecdysozoa</taxon>
        <taxon>Arthropoda</taxon>
        <taxon>Hexapoda</taxon>
        <taxon>Insecta</taxon>
        <taxon>Pterygota</taxon>
        <taxon>Neoptera</taxon>
        <taxon>Endopterygota</taxon>
        <taxon>Hymenoptera</taxon>
        <taxon>Apocrita</taxon>
        <taxon>Aculeata</taxon>
        <taxon>Vespoidea</taxon>
        <taxon>Vespidae</taxon>
        <taxon>Vespinae</taxon>
        <taxon>Vespula</taxon>
    </lineage>
</organism>
<dbReference type="AlphaFoldDB" id="A0A834J8W9"/>
<evidence type="ECO:0000313" key="2">
    <source>
        <dbReference type="Proteomes" id="UP000614350"/>
    </source>
</evidence>
<comment type="caution">
    <text evidence="1">The sequence shown here is derived from an EMBL/GenBank/DDBJ whole genome shotgun (WGS) entry which is preliminary data.</text>
</comment>